<sequence length="72" mass="8309">MCNVCTRDVAPVVEKPPAANRTLERMKRKHNIITDPNDEGKQKEVAYQPDLLAVSNKILMRYGFSFRVFRSN</sequence>
<name>A0ABN8IDJ3_9NEOP</name>
<evidence type="ECO:0000313" key="1">
    <source>
        <dbReference type="EMBL" id="CAH2050913.1"/>
    </source>
</evidence>
<proteinExistence type="predicted"/>
<accession>A0ABN8IDJ3</accession>
<gene>
    <name evidence="1" type="ORF">IPOD504_LOCUS7765</name>
</gene>
<dbReference type="EMBL" id="OW152814">
    <property type="protein sequence ID" value="CAH2050913.1"/>
    <property type="molecule type" value="Genomic_DNA"/>
</dbReference>
<organism evidence="1 2">
    <name type="scientific">Iphiclides podalirius</name>
    <name type="common">scarce swallowtail</name>
    <dbReference type="NCBI Taxonomy" id="110791"/>
    <lineage>
        <taxon>Eukaryota</taxon>
        <taxon>Metazoa</taxon>
        <taxon>Ecdysozoa</taxon>
        <taxon>Arthropoda</taxon>
        <taxon>Hexapoda</taxon>
        <taxon>Insecta</taxon>
        <taxon>Pterygota</taxon>
        <taxon>Neoptera</taxon>
        <taxon>Endopterygota</taxon>
        <taxon>Lepidoptera</taxon>
        <taxon>Glossata</taxon>
        <taxon>Ditrysia</taxon>
        <taxon>Papilionoidea</taxon>
        <taxon>Papilionidae</taxon>
        <taxon>Papilioninae</taxon>
        <taxon>Iphiclides</taxon>
    </lineage>
</organism>
<feature type="non-terminal residue" evidence="1">
    <location>
        <position position="72"/>
    </location>
</feature>
<reference evidence="1" key="1">
    <citation type="submission" date="2022-03" db="EMBL/GenBank/DDBJ databases">
        <authorList>
            <person name="Martin H S."/>
        </authorList>
    </citation>
    <scope>NUCLEOTIDE SEQUENCE</scope>
</reference>
<evidence type="ECO:0000313" key="2">
    <source>
        <dbReference type="Proteomes" id="UP000837857"/>
    </source>
</evidence>
<protein>
    <submittedName>
        <fullName evidence="1">Uncharacterized protein</fullName>
    </submittedName>
</protein>
<dbReference type="Proteomes" id="UP000837857">
    <property type="component" value="Chromosome 2"/>
</dbReference>
<keyword evidence="2" id="KW-1185">Reference proteome</keyword>